<dbReference type="PhylomeDB" id="Q8TTR3"/>
<dbReference type="InParanoid" id="Q8TTR3"/>
<proteinExistence type="predicted"/>
<dbReference type="Gene3D" id="3.40.50.360">
    <property type="match status" value="1"/>
</dbReference>
<dbReference type="Proteomes" id="UP000002487">
    <property type="component" value="Chromosome"/>
</dbReference>
<dbReference type="GO" id="GO:0006783">
    <property type="term" value="P:heme biosynthetic process"/>
    <property type="evidence" value="ECO:0000318"/>
    <property type="project" value="GO_Central"/>
</dbReference>
<name>Q8TTR3_METAC</name>
<sequence length="159" mass="17663">MLKKGNEMKAVIVYASVHHGNTKKIEEAMASVISADVIDVTRKIKPDLSGYDVIGFVSGVYFHTFHEGIKKCIEENMSSKGQKVFLVATCGLGYRDYTKGMKDTLAKKDVLCMGSFQCRGWDTYGIFGKIGGIAKKHPNDRDLKEAQEFVLKTVCKTNN</sequence>
<dbReference type="Pfam" id="PF12724">
    <property type="entry name" value="Flavodoxin_5"/>
    <property type="match status" value="1"/>
</dbReference>
<dbReference type="RefSeq" id="WP_011020420.1">
    <property type="nucleotide sequence ID" value="NC_003552.1"/>
</dbReference>
<dbReference type="EnsemblBacteria" id="AAM03815">
    <property type="protein sequence ID" value="AAM03815"/>
    <property type="gene ID" value="MA_0363"/>
</dbReference>
<organism evidence="2 3">
    <name type="scientific">Methanosarcina acetivorans (strain ATCC 35395 / DSM 2834 / JCM 12185 / C2A)</name>
    <dbReference type="NCBI Taxonomy" id="188937"/>
    <lineage>
        <taxon>Archaea</taxon>
        <taxon>Methanobacteriati</taxon>
        <taxon>Methanobacteriota</taxon>
        <taxon>Stenosarchaea group</taxon>
        <taxon>Methanomicrobia</taxon>
        <taxon>Methanosarcinales</taxon>
        <taxon>Methanosarcinaceae</taxon>
        <taxon>Methanosarcina</taxon>
    </lineage>
</organism>
<keyword evidence="3" id="KW-1185">Reference proteome</keyword>
<dbReference type="GeneID" id="1472255"/>
<evidence type="ECO:0000259" key="1">
    <source>
        <dbReference type="Pfam" id="PF12724"/>
    </source>
</evidence>
<dbReference type="AlphaFoldDB" id="Q8TTR3"/>
<dbReference type="EMBL" id="AE010299">
    <property type="protein sequence ID" value="AAM03815.1"/>
    <property type="molecule type" value="Genomic_DNA"/>
</dbReference>
<dbReference type="InterPro" id="IPR029039">
    <property type="entry name" value="Flavoprotein-like_sf"/>
</dbReference>
<feature type="domain" description="Flavodoxin" evidence="1">
    <location>
        <begin position="12"/>
        <end position="108"/>
    </location>
</feature>
<dbReference type="DNASU" id="1472255"/>
<protein>
    <recommendedName>
        <fullName evidence="1">Flavodoxin domain-containing protein</fullName>
    </recommendedName>
</protein>
<evidence type="ECO:0000313" key="3">
    <source>
        <dbReference type="Proteomes" id="UP000002487"/>
    </source>
</evidence>
<dbReference type="PANTHER" id="PTHR38030:SF2">
    <property type="entry name" value="PROTOPORPHYRINOGEN IX DEHYDROGENASE [QUINONE]"/>
    <property type="match status" value="1"/>
</dbReference>
<dbReference type="PANTHER" id="PTHR38030">
    <property type="entry name" value="PROTOPORPHYRINOGEN IX DEHYDROGENASE [MENAQUINONE]"/>
    <property type="match status" value="1"/>
</dbReference>
<dbReference type="GO" id="GO:0010181">
    <property type="term" value="F:FMN binding"/>
    <property type="evidence" value="ECO:0000318"/>
    <property type="project" value="GO_Central"/>
</dbReference>
<reference evidence="2 3" key="1">
    <citation type="journal article" date="2002" name="Genome Res.">
        <title>The genome of Methanosarcina acetivorans reveals extensive metabolic and physiological diversity.</title>
        <authorList>
            <person name="Galagan J.E."/>
            <person name="Nusbaum C."/>
            <person name="Roy A."/>
            <person name="Endrizzi M.G."/>
            <person name="Macdonald P."/>
            <person name="FitzHugh W."/>
            <person name="Calvo S."/>
            <person name="Engels R."/>
            <person name="Smirnov S."/>
            <person name="Atnoor D."/>
            <person name="Brown A."/>
            <person name="Allen N."/>
            <person name="Naylor J."/>
            <person name="Stange-Thomann N."/>
            <person name="DeArellano K."/>
            <person name="Johnson R."/>
            <person name="Linton L."/>
            <person name="McEwan P."/>
            <person name="McKernan K."/>
            <person name="Talamas J."/>
            <person name="Tirrell A."/>
            <person name="Ye W."/>
            <person name="Zimmer A."/>
            <person name="Barber R.D."/>
            <person name="Cann I."/>
            <person name="Graham D.E."/>
            <person name="Grahame D.A."/>
            <person name="Guss A."/>
            <person name="Hedderich R."/>
            <person name="Ingram-Smith C."/>
            <person name="Kuettner C.H."/>
            <person name="Krzycki J.A."/>
            <person name="Leigh J.A."/>
            <person name="Li W."/>
            <person name="Liu J."/>
            <person name="Mukhopadhyay B."/>
            <person name="Reeve J.N."/>
            <person name="Smith K."/>
            <person name="Springer T.A."/>
            <person name="Umayam L.A."/>
            <person name="White O."/>
            <person name="White R.H."/>
            <person name="de Macario E.C."/>
            <person name="Ferry J.G."/>
            <person name="Jarrell K.F."/>
            <person name="Jing H."/>
            <person name="Macario A.J.L."/>
            <person name="Paulsen I."/>
            <person name="Pritchett M."/>
            <person name="Sowers K.R."/>
            <person name="Swanson R.V."/>
            <person name="Zinder S.H."/>
            <person name="Lander E."/>
            <person name="Metcalf W.W."/>
            <person name="Birren B."/>
        </authorList>
    </citation>
    <scope>NUCLEOTIDE SEQUENCE [LARGE SCALE GENOMIC DNA]</scope>
    <source>
        <strain evidence="3">ATCC 35395 / DSM 2834 / JCM 12185 / C2A</strain>
    </source>
</reference>
<dbReference type="GO" id="GO:0070819">
    <property type="term" value="F:menaquinone-dependent protoporphyrinogen oxidase activity"/>
    <property type="evidence" value="ECO:0000318"/>
    <property type="project" value="GO_Central"/>
</dbReference>
<evidence type="ECO:0000313" key="2">
    <source>
        <dbReference type="EMBL" id="AAM03815.1"/>
    </source>
</evidence>
<dbReference type="SUPFAM" id="SSF52218">
    <property type="entry name" value="Flavoproteins"/>
    <property type="match status" value="1"/>
</dbReference>
<dbReference type="InterPro" id="IPR026816">
    <property type="entry name" value="Flavodoxin_dom"/>
</dbReference>
<dbReference type="STRING" id="188937.MA_0363"/>
<dbReference type="HOGENOM" id="CLU_105338_0_0_2"/>
<dbReference type="InterPro" id="IPR052200">
    <property type="entry name" value="Protoporphyrinogen_IX_DH"/>
</dbReference>
<accession>Q8TTR3</accession>
<gene>
    <name evidence="2" type="ordered locus">MA_0363</name>
</gene>
<dbReference type="KEGG" id="mac:MA_0363"/>